<dbReference type="EMBL" id="PPPX01000016">
    <property type="protein sequence ID" value="POA08407.1"/>
    <property type="molecule type" value="Genomic_DNA"/>
</dbReference>
<dbReference type="GO" id="GO:0003677">
    <property type="term" value="F:DNA binding"/>
    <property type="evidence" value="ECO:0007669"/>
    <property type="project" value="UniProtKB-KW"/>
</dbReference>
<reference evidence="4 5" key="1">
    <citation type="submission" date="2017-08" db="EMBL/GenBank/DDBJ databases">
        <title>Draft genome sequences of 64 type strains of genus Staph aureus.</title>
        <authorList>
            <person name="Cole K."/>
            <person name="Golubchik T."/>
            <person name="Russell J."/>
            <person name="Foster D."/>
            <person name="Llewelyn M."/>
            <person name="Wilson D."/>
            <person name="Crook D."/>
            <person name="Paul J."/>
        </authorList>
    </citation>
    <scope>NUCLEOTIDE SEQUENCE [LARGE SCALE GENOMIC DNA]</scope>
    <source>
        <strain evidence="4 5">DSM 29875</strain>
    </source>
</reference>
<name>A0A2K4FAU7_9STAP</name>
<accession>A0A2K4FAU7</accession>
<dbReference type="InterPro" id="IPR010982">
    <property type="entry name" value="Lambda_DNA-bd_dom_sf"/>
</dbReference>
<dbReference type="SUPFAM" id="SSF47413">
    <property type="entry name" value="lambda repressor-like DNA-binding domains"/>
    <property type="match status" value="1"/>
</dbReference>
<keyword evidence="2" id="KW-1133">Transmembrane helix</keyword>
<dbReference type="PANTHER" id="PTHR46558">
    <property type="entry name" value="TRACRIPTIONAL REGULATORY PROTEIN-RELATED-RELATED"/>
    <property type="match status" value="1"/>
</dbReference>
<feature type="domain" description="HTH cro/C1-type" evidence="3">
    <location>
        <begin position="7"/>
        <end position="61"/>
    </location>
</feature>
<dbReference type="RefSeq" id="WP_103372193.1">
    <property type="nucleotide sequence ID" value="NZ_CBCRVO010000002.1"/>
</dbReference>
<dbReference type="PANTHER" id="PTHR46558:SF15">
    <property type="entry name" value="HELIX-TURN-HELIX DOMAIN PROTEIN"/>
    <property type="match status" value="1"/>
</dbReference>
<dbReference type="AlphaFoldDB" id="A0A2K4FAU7"/>
<gene>
    <name evidence="4" type="ORF">CD039_10010</name>
</gene>
<evidence type="ECO:0000313" key="5">
    <source>
        <dbReference type="Proteomes" id="UP000242712"/>
    </source>
</evidence>
<comment type="caution">
    <text evidence="4">The sequence shown here is derived from an EMBL/GenBank/DDBJ whole genome shotgun (WGS) entry which is preliminary data.</text>
</comment>
<protein>
    <submittedName>
        <fullName evidence="4">XRE family transcriptional regulator</fullName>
    </submittedName>
</protein>
<keyword evidence="1" id="KW-0238">DNA-binding</keyword>
<dbReference type="GeneID" id="98298677"/>
<keyword evidence="2" id="KW-0472">Membrane</keyword>
<evidence type="ECO:0000256" key="2">
    <source>
        <dbReference type="SAM" id="Phobius"/>
    </source>
</evidence>
<proteinExistence type="predicted"/>
<keyword evidence="5" id="KW-1185">Reference proteome</keyword>
<feature type="transmembrane region" description="Helical" evidence="2">
    <location>
        <begin position="90"/>
        <end position="109"/>
    </location>
</feature>
<organism evidence="4 5">
    <name type="scientific">Staphylococcus argensis</name>
    <dbReference type="NCBI Taxonomy" id="1607738"/>
    <lineage>
        <taxon>Bacteria</taxon>
        <taxon>Bacillati</taxon>
        <taxon>Bacillota</taxon>
        <taxon>Bacilli</taxon>
        <taxon>Bacillales</taxon>
        <taxon>Staphylococcaceae</taxon>
        <taxon>Staphylococcus</taxon>
    </lineage>
</organism>
<dbReference type="InterPro" id="IPR001387">
    <property type="entry name" value="Cro/C1-type_HTH"/>
</dbReference>
<dbReference type="CDD" id="cd00093">
    <property type="entry name" value="HTH_XRE"/>
    <property type="match status" value="1"/>
</dbReference>
<evidence type="ECO:0000313" key="4">
    <source>
        <dbReference type="EMBL" id="POA08407.1"/>
    </source>
</evidence>
<dbReference type="OrthoDB" id="9812495at2"/>
<dbReference type="Proteomes" id="UP000242712">
    <property type="component" value="Unassembled WGS sequence"/>
</dbReference>
<dbReference type="Pfam" id="PF01381">
    <property type="entry name" value="HTH_3"/>
    <property type="match status" value="1"/>
</dbReference>
<dbReference type="SMART" id="SM00530">
    <property type="entry name" value="HTH_XRE"/>
    <property type="match status" value="1"/>
</dbReference>
<sequence length="110" mass="12732">MKVSNQIKKYRKNAEMTQTELAEKLYTTRQTVSKWEQGTIEPNIDMLIQLAQLFDVTVDELVTGEQSIDKSTQAQRTNPTNMWDFLIKRWWVLIIALIIICGTLGQIFAP</sequence>
<evidence type="ECO:0000259" key="3">
    <source>
        <dbReference type="PROSITE" id="PS50943"/>
    </source>
</evidence>
<dbReference type="Gene3D" id="1.10.260.40">
    <property type="entry name" value="lambda repressor-like DNA-binding domains"/>
    <property type="match status" value="1"/>
</dbReference>
<keyword evidence="2" id="KW-0812">Transmembrane</keyword>
<evidence type="ECO:0000256" key="1">
    <source>
        <dbReference type="ARBA" id="ARBA00023125"/>
    </source>
</evidence>
<dbReference type="PROSITE" id="PS50943">
    <property type="entry name" value="HTH_CROC1"/>
    <property type="match status" value="1"/>
</dbReference>